<feature type="region of interest" description="Disordered" evidence="1">
    <location>
        <begin position="32"/>
        <end position="111"/>
    </location>
</feature>
<dbReference type="Proteomes" id="UP000008229">
    <property type="component" value="Chromosome"/>
</dbReference>
<dbReference type="PANTHER" id="PTHR21666:SF270">
    <property type="entry name" value="MUREIN HYDROLASE ACTIVATOR ENVC"/>
    <property type="match status" value="1"/>
</dbReference>
<dbReference type="Gene3D" id="2.70.70.10">
    <property type="entry name" value="Glucose Permease (Domain IIA)"/>
    <property type="match status" value="1"/>
</dbReference>
<dbReference type="HOGENOM" id="CLU_1097150_0_0_11"/>
<gene>
    <name evidence="4" type="ordered locus">Cwoe_5572</name>
</gene>
<evidence type="ECO:0000259" key="3">
    <source>
        <dbReference type="Pfam" id="PF01551"/>
    </source>
</evidence>
<dbReference type="CDD" id="cd12797">
    <property type="entry name" value="M23_peptidase"/>
    <property type="match status" value="1"/>
</dbReference>
<dbReference type="InterPro" id="IPR011055">
    <property type="entry name" value="Dup_hybrid_motif"/>
</dbReference>
<feature type="domain" description="M23ase beta-sheet core" evidence="3">
    <location>
        <begin position="138"/>
        <end position="231"/>
    </location>
</feature>
<sequence length="253" mass="25033" precursor="true">MARTARAFPLAVALGAALVAPSSAIAINGGAAPTASASASGGAAPGQQPAGVPRRNASSARTGGAVPGRTPVRRGSGRARTPTRRRATAPRRVAPVAPAPAPTPAPDAPPVGGLFPVQGSYTFGGEDARFGAGRPGHIHQGQDVVAASGTPLVSPVTGTVTWKANQPGGAGIYLVIRGTADGRDYVFMHLLRGSVQAAQGDAVAAGQAIAQVGATGVASGPHLHFEIWVGGWQERGGAPVDPLPQLQAWAGGS</sequence>
<organism evidence="4 5">
    <name type="scientific">Conexibacter woesei (strain DSM 14684 / CCUG 47730 / CIP 108061 / JCM 11494 / NBRC 100937 / ID131577)</name>
    <dbReference type="NCBI Taxonomy" id="469383"/>
    <lineage>
        <taxon>Bacteria</taxon>
        <taxon>Bacillati</taxon>
        <taxon>Actinomycetota</taxon>
        <taxon>Thermoleophilia</taxon>
        <taxon>Solirubrobacterales</taxon>
        <taxon>Conexibacteraceae</taxon>
        <taxon>Conexibacter</taxon>
    </lineage>
</organism>
<dbReference type="eggNOG" id="COG0739">
    <property type="taxonomic scope" value="Bacteria"/>
</dbReference>
<name>D3F0P3_CONWI</name>
<evidence type="ECO:0000256" key="1">
    <source>
        <dbReference type="SAM" id="MobiDB-lite"/>
    </source>
</evidence>
<dbReference type="KEGG" id="cwo:Cwoe_5572"/>
<feature type="signal peptide" evidence="2">
    <location>
        <begin position="1"/>
        <end position="26"/>
    </location>
</feature>
<dbReference type="AlphaFoldDB" id="D3F0P3"/>
<dbReference type="Pfam" id="PF01551">
    <property type="entry name" value="Peptidase_M23"/>
    <property type="match status" value="1"/>
</dbReference>
<dbReference type="InterPro" id="IPR050570">
    <property type="entry name" value="Cell_wall_metabolism_enzyme"/>
</dbReference>
<evidence type="ECO:0000313" key="4">
    <source>
        <dbReference type="EMBL" id="ADB53977.1"/>
    </source>
</evidence>
<dbReference type="PANTHER" id="PTHR21666">
    <property type="entry name" value="PEPTIDASE-RELATED"/>
    <property type="match status" value="1"/>
</dbReference>
<dbReference type="EMBL" id="CP001854">
    <property type="protein sequence ID" value="ADB53977.1"/>
    <property type="molecule type" value="Genomic_DNA"/>
</dbReference>
<dbReference type="SUPFAM" id="SSF51261">
    <property type="entry name" value="Duplicated hybrid motif"/>
    <property type="match status" value="1"/>
</dbReference>
<dbReference type="InterPro" id="IPR016047">
    <property type="entry name" value="M23ase_b-sheet_dom"/>
</dbReference>
<dbReference type="STRING" id="469383.Cwoe_5572"/>
<proteinExistence type="predicted"/>
<feature type="chain" id="PRO_5003044084" evidence="2">
    <location>
        <begin position="27"/>
        <end position="253"/>
    </location>
</feature>
<feature type="compositionally biased region" description="Low complexity" evidence="1">
    <location>
        <begin position="32"/>
        <end position="51"/>
    </location>
</feature>
<keyword evidence="5" id="KW-1185">Reference proteome</keyword>
<feature type="compositionally biased region" description="Pro residues" evidence="1">
    <location>
        <begin position="97"/>
        <end position="109"/>
    </location>
</feature>
<reference evidence="4 5" key="1">
    <citation type="journal article" date="2010" name="Stand. Genomic Sci.">
        <title>Complete genome sequence of Conexibacter woesei type strain (ID131577).</title>
        <authorList>
            <person name="Pukall R."/>
            <person name="Lapidus A."/>
            <person name="Glavina Del Rio T."/>
            <person name="Copeland A."/>
            <person name="Tice H."/>
            <person name="Cheng J.-F."/>
            <person name="Lucas S."/>
            <person name="Chen F."/>
            <person name="Nolan M."/>
            <person name="Bruce D."/>
            <person name="Goodwin L."/>
            <person name="Pitluck S."/>
            <person name="Mavromatis K."/>
            <person name="Ivanova N."/>
            <person name="Ovchinnikova G."/>
            <person name="Pati A."/>
            <person name="Chen A."/>
            <person name="Palaniappan K."/>
            <person name="Land M."/>
            <person name="Hauser L."/>
            <person name="Chang Y.-J."/>
            <person name="Jeffries C.D."/>
            <person name="Chain P."/>
            <person name="Meincke L."/>
            <person name="Sims D."/>
            <person name="Brettin T."/>
            <person name="Detter J.C."/>
            <person name="Rohde M."/>
            <person name="Goeker M."/>
            <person name="Bristow J."/>
            <person name="Eisen J.A."/>
            <person name="Markowitz V."/>
            <person name="Kyrpides N.C."/>
            <person name="Klenk H.-P."/>
            <person name="Hugenholtz P."/>
        </authorList>
    </citation>
    <scope>NUCLEOTIDE SEQUENCE [LARGE SCALE GENOMIC DNA]</scope>
    <source>
        <strain evidence="5">DSM 14684 / CIP 108061 / JCM 11494 / NBRC 100937 / ID131577</strain>
    </source>
</reference>
<evidence type="ECO:0000313" key="5">
    <source>
        <dbReference type="Proteomes" id="UP000008229"/>
    </source>
</evidence>
<reference evidence="5" key="2">
    <citation type="submission" date="2010-01" db="EMBL/GenBank/DDBJ databases">
        <title>The complete genome of Conexibacter woesei DSM 14684.</title>
        <authorList>
            <consortium name="US DOE Joint Genome Institute (JGI-PGF)"/>
            <person name="Lucas S."/>
            <person name="Copeland A."/>
            <person name="Lapidus A."/>
            <person name="Glavina del Rio T."/>
            <person name="Dalin E."/>
            <person name="Tice H."/>
            <person name="Bruce D."/>
            <person name="Goodwin L."/>
            <person name="Pitluck S."/>
            <person name="Kyrpides N."/>
            <person name="Mavromatis K."/>
            <person name="Ivanova N."/>
            <person name="Mikhailova N."/>
            <person name="Chertkov O."/>
            <person name="Brettin T."/>
            <person name="Detter J.C."/>
            <person name="Han C."/>
            <person name="Larimer F."/>
            <person name="Land M."/>
            <person name="Hauser L."/>
            <person name="Markowitz V."/>
            <person name="Cheng J.-F."/>
            <person name="Hugenholtz P."/>
            <person name="Woyke T."/>
            <person name="Wu D."/>
            <person name="Pukall R."/>
            <person name="Steenblock K."/>
            <person name="Schneider S."/>
            <person name="Klenk H.-P."/>
            <person name="Eisen J.A."/>
        </authorList>
    </citation>
    <scope>NUCLEOTIDE SEQUENCE [LARGE SCALE GENOMIC DNA]</scope>
    <source>
        <strain evidence="5">DSM 14684 / CIP 108061 / JCM 11494 / NBRC 100937 / ID131577</strain>
    </source>
</reference>
<keyword evidence="2" id="KW-0732">Signal</keyword>
<evidence type="ECO:0000256" key="2">
    <source>
        <dbReference type="SAM" id="SignalP"/>
    </source>
</evidence>
<protein>
    <submittedName>
        <fullName evidence="4">Peptidase M23</fullName>
    </submittedName>
</protein>
<feature type="compositionally biased region" description="Basic residues" evidence="1">
    <location>
        <begin position="71"/>
        <end position="89"/>
    </location>
</feature>
<dbReference type="GO" id="GO:0004222">
    <property type="term" value="F:metalloendopeptidase activity"/>
    <property type="evidence" value="ECO:0007669"/>
    <property type="project" value="TreeGrafter"/>
</dbReference>
<accession>D3F0P3</accession>